<accession>A0A5D2AFR8</accession>
<dbReference type="AlphaFoldDB" id="A0A5D2AFR8"/>
<evidence type="ECO:0000313" key="3">
    <source>
        <dbReference type="Proteomes" id="UP000323506"/>
    </source>
</evidence>
<gene>
    <name evidence="2" type="ORF">ES288_D12G284000v1</name>
</gene>
<keyword evidence="3" id="KW-1185">Reference proteome</keyword>
<feature type="signal peptide" evidence="1">
    <location>
        <begin position="1"/>
        <end position="16"/>
    </location>
</feature>
<organism evidence="2 3">
    <name type="scientific">Gossypium darwinii</name>
    <name type="common">Darwin's cotton</name>
    <name type="synonym">Gossypium barbadense var. darwinii</name>
    <dbReference type="NCBI Taxonomy" id="34276"/>
    <lineage>
        <taxon>Eukaryota</taxon>
        <taxon>Viridiplantae</taxon>
        <taxon>Streptophyta</taxon>
        <taxon>Embryophyta</taxon>
        <taxon>Tracheophyta</taxon>
        <taxon>Spermatophyta</taxon>
        <taxon>Magnoliopsida</taxon>
        <taxon>eudicotyledons</taxon>
        <taxon>Gunneridae</taxon>
        <taxon>Pentapetalae</taxon>
        <taxon>rosids</taxon>
        <taxon>malvids</taxon>
        <taxon>Malvales</taxon>
        <taxon>Malvaceae</taxon>
        <taxon>Malvoideae</taxon>
        <taxon>Gossypium</taxon>
    </lineage>
</organism>
<dbReference type="Proteomes" id="UP000323506">
    <property type="component" value="Chromosome D12"/>
</dbReference>
<name>A0A5D2AFR8_GOSDA</name>
<evidence type="ECO:0000313" key="2">
    <source>
        <dbReference type="EMBL" id="TYG42766.1"/>
    </source>
</evidence>
<keyword evidence="1" id="KW-0732">Signal</keyword>
<protein>
    <submittedName>
        <fullName evidence="2">Uncharacterized protein</fullName>
    </submittedName>
</protein>
<reference evidence="2 3" key="1">
    <citation type="submission" date="2019-06" db="EMBL/GenBank/DDBJ databases">
        <title>WGS assembly of Gossypium darwinii.</title>
        <authorList>
            <person name="Chen Z.J."/>
            <person name="Sreedasyam A."/>
            <person name="Ando A."/>
            <person name="Song Q."/>
            <person name="De L."/>
            <person name="Hulse-Kemp A."/>
            <person name="Ding M."/>
            <person name="Ye W."/>
            <person name="Kirkbride R."/>
            <person name="Jenkins J."/>
            <person name="Plott C."/>
            <person name="Lovell J."/>
            <person name="Lin Y.-M."/>
            <person name="Vaughn R."/>
            <person name="Liu B."/>
            <person name="Li W."/>
            <person name="Simpson S."/>
            <person name="Scheffler B."/>
            <person name="Saski C."/>
            <person name="Grover C."/>
            <person name="Hu G."/>
            <person name="Conover J."/>
            <person name="Carlson J."/>
            <person name="Shu S."/>
            <person name="Boston L."/>
            <person name="Williams M."/>
            <person name="Peterson D."/>
            <person name="Mcgee K."/>
            <person name="Jones D."/>
            <person name="Wendel J."/>
            <person name="Stelly D."/>
            <person name="Grimwood J."/>
            <person name="Schmutz J."/>
        </authorList>
    </citation>
    <scope>NUCLEOTIDE SEQUENCE [LARGE SCALE GENOMIC DNA]</scope>
    <source>
        <strain evidence="2">1808015.09</strain>
    </source>
</reference>
<feature type="chain" id="PRO_5023148190" evidence="1">
    <location>
        <begin position="17"/>
        <end position="64"/>
    </location>
</feature>
<sequence length="64" mass="7044">MFLAFTAVMEVVCVQQQPAPPPLSCYCLSVTFLSIIAVALWDRLPVCCHPHPPFSLSLLMLCHG</sequence>
<evidence type="ECO:0000256" key="1">
    <source>
        <dbReference type="SAM" id="SignalP"/>
    </source>
</evidence>
<dbReference type="EMBL" id="CM017712">
    <property type="protein sequence ID" value="TYG42766.1"/>
    <property type="molecule type" value="Genomic_DNA"/>
</dbReference>
<proteinExistence type="predicted"/>